<sequence>MDVLLLLGSWGTSRAKIRSSRPSTWWAPPQMTIQKERTDWNPTTIAVTGEGVGKGENRRRRKDRRPEREEMRRRRMSESPETGGGERRGRE</sequence>
<evidence type="ECO:0000313" key="2">
    <source>
        <dbReference type="Proteomes" id="UP001234297"/>
    </source>
</evidence>
<name>A0ACC2KCA4_PERAE</name>
<reference evidence="1 2" key="1">
    <citation type="journal article" date="2022" name="Hortic Res">
        <title>A haplotype resolved chromosomal level avocado genome allows analysis of novel avocado genes.</title>
        <authorList>
            <person name="Nath O."/>
            <person name="Fletcher S.J."/>
            <person name="Hayward A."/>
            <person name="Shaw L.M."/>
            <person name="Masouleh A.K."/>
            <person name="Furtado A."/>
            <person name="Henry R.J."/>
            <person name="Mitter N."/>
        </authorList>
    </citation>
    <scope>NUCLEOTIDE SEQUENCE [LARGE SCALE GENOMIC DNA]</scope>
    <source>
        <strain evidence="2">cv. Hass</strain>
    </source>
</reference>
<proteinExistence type="predicted"/>
<dbReference type="Proteomes" id="UP001234297">
    <property type="component" value="Chromosome 4"/>
</dbReference>
<gene>
    <name evidence="1" type="ORF">MRB53_014917</name>
</gene>
<protein>
    <submittedName>
        <fullName evidence="1">Uncharacterized protein</fullName>
    </submittedName>
</protein>
<keyword evidence="2" id="KW-1185">Reference proteome</keyword>
<comment type="caution">
    <text evidence="1">The sequence shown here is derived from an EMBL/GenBank/DDBJ whole genome shotgun (WGS) entry which is preliminary data.</text>
</comment>
<dbReference type="EMBL" id="CM056812">
    <property type="protein sequence ID" value="KAJ8618731.1"/>
    <property type="molecule type" value="Genomic_DNA"/>
</dbReference>
<accession>A0ACC2KCA4</accession>
<evidence type="ECO:0000313" key="1">
    <source>
        <dbReference type="EMBL" id="KAJ8618731.1"/>
    </source>
</evidence>
<organism evidence="1 2">
    <name type="scientific">Persea americana</name>
    <name type="common">Avocado</name>
    <dbReference type="NCBI Taxonomy" id="3435"/>
    <lineage>
        <taxon>Eukaryota</taxon>
        <taxon>Viridiplantae</taxon>
        <taxon>Streptophyta</taxon>
        <taxon>Embryophyta</taxon>
        <taxon>Tracheophyta</taxon>
        <taxon>Spermatophyta</taxon>
        <taxon>Magnoliopsida</taxon>
        <taxon>Magnoliidae</taxon>
        <taxon>Laurales</taxon>
        <taxon>Lauraceae</taxon>
        <taxon>Persea</taxon>
    </lineage>
</organism>